<keyword evidence="2" id="KW-0808">Transferase</keyword>
<keyword evidence="1 6" id="KW-0489">Methyltransferase</keyword>
<organism evidence="6 7">
    <name type="scientific">Undibacterium arcticum</name>
    <dbReference type="NCBI Taxonomy" id="1762892"/>
    <lineage>
        <taxon>Bacteria</taxon>
        <taxon>Pseudomonadati</taxon>
        <taxon>Pseudomonadota</taxon>
        <taxon>Betaproteobacteria</taxon>
        <taxon>Burkholderiales</taxon>
        <taxon>Oxalobacteraceae</taxon>
        <taxon>Undibacterium</taxon>
    </lineage>
</organism>
<dbReference type="SUPFAM" id="SSF48452">
    <property type="entry name" value="TPR-like"/>
    <property type="match status" value="1"/>
</dbReference>
<dbReference type="PANTHER" id="PTHR24422:SF19">
    <property type="entry name" value="CHEMOTAXIS PROTEIN METHYLTRANSFERASE"/>
    <property type="match status" value="1"/>
</dbReference>
<reference evidence="7" key="1">
    <citation type="journal article" date="2019" name="Int. J. Syst. Evol. Microbiol.">
        <title>The Global Catalogue of Microorganisms (GCM) 10K type strain sequencing project: providing services to taxonomists for standard genome sequencing and annotation.</title>
        <authorList>
            <consortium name="The Broad Institute Genomics Platform"/>
            <consortium name="The Broad Institute Genome Sequencing Center for Infectious Disease"/>
            <person name="Wu L."/>
            <person name="Ma J."/>
        </authorList>
    </citation>
    <scope>NUCLEOTIDE SEQUENCE [LARGE SCALE GENOMIC DNA]</scope>
    <source>
        <strain evidence="7">KCTC 42986</strain>
    </source>
</reference>
<name>A0ABV7F0E5_9BURK</name>
<dbReference type="GO" id="GO:0032259">
    <property type="term" value="P:methylation"/>
    <property type="evidence" value="ECO:0007669"/>
    <property type="project" value="UniProtKB-KW"/>
</dbReference>
<evidence type="ECO:0000256" key="1">
    <source>
        <dbReference type="ARBA" id="ARBA00022603"/>
    </source>
</evidence>
<evidence type="ECO:0000256" key="3">
    <source>
        <dbReference type="ARBA" id="ARBA00022691"/>
    </source>
</evidence>
<dbReference type="InterPro" id="IPR019734">
    <property type="entry name" value="TPR_rpt"/>
</dbReference>
<sequence length="420" mass="46225">MSTARFEALLKHTMGLDAASIGPAMIERAVRERLATSGAIDLDAYWQLVQTSDTELQALIEAVIVPETWFFRDREALEALARLAWQQSLRTQPERPLRLLSLPCSTGEEPYSIAMALLDAGLPAARFHIDAVDICTRSIATAERAVYGRNSFRGKLLDYRARHFTPMGDGYVLADSVRQQVRFQHGNLFAPGLLAGENAYDFVFCRNVLIYFDRATQERAILVLDKLLSATGFLFVGPAEAGLFVRQTMISAGIPLAFAFRKTQAATPDPLPFRHAAQPAPQLAAISRPTLAIAAPRKIPARAPLQMEIQTSPKQLDEPTLSRATRLANQGQLAEAAAICQQHLQQTGPSAAAFCLMGLVSDAGGNHIKAREHYRKALYLEPNHRETLTHLAALLEMQGDAIGARLMNERAKRSQVKDYG</sequence>
<evidence type="ECO:0000256" key="4">
    <source>
        <dbReference type="PROSITE-ProRule" id="PRU00339"/>
    </source>
</evidence>
<dbReference type="InterPro" id="IPR029063">
    <property type="entry name" value="SAM-dependent_MTases_sf"/>
</dbReference>
<dbReference type="Gene3D" id="1.25.40.10">
    <property type="entry name" value="Tetratricopeptide repeat domain"/>
    <property type="match status" value="1"/>
</dbReference>
<dbReference type="PANTHER" id="PTHR24422">
    <property type="entry name" value="CHEMOTAXIS PROTEIN METHYLTRANSFERASE"/>
    <property type="match status" value="1"/>
</dbReference>
<dbReference type="EMBL" id="JBHRTP010000032">
    <property type="protein sequence ID" value="MFC3108489.1"/>
    <property type="molecule type" value="Genomic_DNA"/>
</dbReference>
<dbReference type="InterPro" id="IPR000780">
    <property type="entry name" value="CheR_MeTrfase"/>
</dbReference>
<evidence type="ECO:0000313" key="6">
    <source>
        <dbReference type="EMBL" id="MFC3108489.1"/>
    </source>
</evidence>
<dbReference type="PROSITE" id="PS50123">
    <property type="entry name" value="CHER"/>
    <property type="match status" value="1"/>
</dbReference>
<dbReference type="SMART" id="SM00138">
    <property type="entry name" value="MeTrc"/>
    <property type="match status" value="1"/>
</dbReference>
<gene>
    <name evidence="6" type="ORF">ACFOFO_11020</name>
</gene>
<protein>
    <submittedName>
        <fullName evidence="6">CheR family methyltransferase</fullName>
    </submittedName>
</protein>
<dbReference type="RefSeq" id="WP_390322147.1">
    <property type="nucleotide sequence ID" value="NZ_JBHRTP010000032.1"/>
</dbReference>
<keyword evidence="7" id="KW-1185">Reference proteome</keyword>
<evidence type="ECO:0000313" key="7">
    <source>
        <dbReference type="Proteomes" id="UP001595530"/>
    </source>
</evidence>
<accession>A0ABV7F0E5</accession>
<feature type="repeat" description="TPR" evidence="4">
    <location>
        <begin position="351"/>
        <end position="384"/>
    </location>
</feature>
<dbReference type="InterPro" id="IPR050903">
    <property type="entry name" value="Bact_Chemotaxis_MeTrfase"/>
</dbReference>
<dbReference type="GO" id="GO:0008168">
    <property type="term" value="F:methyltransferase activity"/>
    <property type="evidence" value="ECO:0007669"/>
    <property type="project" value="UniProtKB-KW"/>
</dbReference>
<dbReference type="SMART" id="SM00028">
    <property type="entry name" value="TPR"/>
    <property type="match status" value="1"/>
</dbReference>
<dbReference type="Gene3D" id="3.40.50.150">
    <property type="entry name" value="Vaccinia Virus protein VP39"/>
    <property type="match status" value="1"/>
</dbReference>
<comment type="caution">
    <text evidence="6">The sequence shown here is derived from an EMBL/GenBank/DDBJ whole genome shotgun (WGS) entry which is preliminary data.</text>
</comment>
<dbReference type="PROSITE" id="PS50005">
    <property type="entry name" value="TPR"/>
    <property type="match status" value="1"/>
</dbReference>
<dbReference type="PRINTS" id="PR00996">
    <property type="entry name" value="CHERMTFRASE"/>
</dbReference>
<dbReference type="Pfam" id="PF01739">
    <property type="entry name" value="CheR"/>
    <property type="match status" value="1"/>
</dbReference>
<proteinExistence type="predicted"/>
<keyword evidence="4" id="KW-0802">TPR repeat</keyword>
<dbReference type="SUPFAM" id="SSF53335">
    <property type="entry name" value="S-adenosyl-L-methionine-dependent methyltransferases"/>
    <property type="match status" value="1"/>
</dbReference>
<evidence type="ECO:0000256" key="2">
    <source>
        <dbReference type="ARBA" id="ARBA00022679"/>
    </source>
</evidence>
<keyword evidence="3" id="KW-0949">S-adenosyl-L-methionine</keyword>
<dbReference type="InterPro" id="IPR022642">
    <property type="entry name" value="CheR_C"/>
</dbReference>
<dbReference type="Proteomes" id="UP001595530">
    <property type="component" value="Unassembled WGS sequence"/>
</dbReference>
<feature type="domain" description="CheR-type methyltransferase" evidence="5">
    <location>
        <begin position="1"/>
        <end position="241"/>
    </location>
</feature>
<dbReference type="InterPro" id="IPR011990">
    <property type="entry name" value="TPR-like_helical_dom_sf"/>
</dbReference>
<evidence type="ECO:0000259" key="5">
    <source>
        <dbReference type="PROSITE" id="PS50123"/>
    </source>
</evidence>